<evidence type="ECO:0000313" key="3">
    <source>
        <dbReference type="Proteomes" id="UP000649617"/>
    </source>
</evidence>
<feature type="compositionally biased region" description="Polar residues" evidence="1">
    <location>
        <begin position="37"/>
        <end position="62"/>
    </location>
</feature>
<sequence length="93" mass="10251">AAKGQLRRRKARARELAVARLAEEACDRAAKEAGPTLLTSVPRTSQAQKQQNQADRPSSEDVTVTPMSFTHMLQNQEHGLGVAYYVLLRGTFV</sequence>
<feature type="non-terminal residue" evidence="2">
    <location>
        <position position="1"/>
    </location>
</feature>
<gene>
    <name evidence="2" type="ORF">SPIL2461_LOCUS6362</name>
</gene>
<organism evidence="2 3">
    <name type="scientific">Symbiodinium pilosum</name>
    <name type="common">Dinoflagellate</name>
    <dbReference type="NCBI Taxonomy" id="2952"/>
    <lineage>
        <taxon>Eukaryota</taxon>
        <taxon>Sar</taxon>
        <taxon>Alveolata</taxon>
        <taxon>Dinophyceae</taxon>
        <taxon>Suessiales</taxon>
        <taxon>Symbiodiniaceae</taxon>
        <taxon>Symbiodinium</taxon>
    </lineage>
</organism>
<dbReference type="AlphaFoldDB" id="A0A812N7V3"/>
<comment type="caution">
    <text evidence="2">The sequence shown here is derived from an EMBL/GenBank/DDBJ whole genome shotgun (WGS) entry which is preliminary data.</text>
</comment>
<dbReference type="Proteomes" id="UP000649617">
    <property type="component" value="Unassembled WGS sequence"/>
</dbReference>
<accession>A0A812N7V3</accession>
<proteinExistence type="predicted"/>
<feature type="region of interest" description="Disordered" evidence="1">
    <location>
        <begin position="33"/>
        <end position="62"/>
    </location>
</feature>
<evidence type="ECO:0000313" key="2">
    <source>
        <dbReference type="EMBL" id="CAE7283479.1"/>
    </source>
</evidence>
<reference evidence="2" key="1">
    <citation type="submission" date="2021-02" db="EMBL/GenBank/DDBJ databases">
        <authorList>
            <person name="Dougan E. K."/>
            <person name="Rhodes N."/>
            <person name="Thang M."/>
            <person name="Chan C."/>
        </authorList>
    </citation>
    <scope>NUCLEOTIDE SEQUENCE</scope>
</reference>
<dbReference type="EMBL" id="CAJNIZ010009546">
    <property type="protein sequence ID" value="CAE7283479.1"/>
    <property type="molecule type" value="Genomic_DNA"/>
</dbReference>
<name>A0A812N7V3_SYMPI</name>
<protein>
    <submittedName>
        <fullName evidence="2">Uncharacterized protein</fullName>
    </submittedName>
</protein>
<evidence type="ECO:0000256" key="1">
    <source>
        <dbReference type="SAM" id="MobiDB-lite"/>
    </source>
</evidence>
<keyword evidence="3" id="KW-1185">Reference proteome</keyword>